<dbReference type="Gene3D" id="1.20.1250.20">
    <property type="entry name" value="MFS general substrate transporter like domains"/>
    <property type="match status" value="1"/>
</dbReference>
<feature type="transmembrane region" description="Helical" evidence="7">
    <location>
        <begin position="110"/>
        <end position="132"/>
    </location>
</feature>
<evidence type="ECO:0000256" key="2">
    <source>
        <dbReference type="ARBA" id="ARBA00022448"/>
    </source>
</evidence>
<evidence type="ECO:0000259" key="8">
    <source>
        <dbReference type="PROSITE" id="PS50850"/>
    </source>
</evidence>
<gene>
    <name evidence="9" type="ORF">ACFFFR_01335</name>
</gene>
<dbReference type="RefSeq" id="WP_377457541.1">
    <property type="nucleotide sequence ID" value="NZ_JBHLUB010000001.1"/>
</dbReference>
<dbReference type="SUPFAM" id="SSF103473">
    <property type="entry name" value="MFS general substrate transporter"/>
    <property type="match status" value="1"/>
</dbReference>
<keyword evidence="3" id="KW-1003">Cell membrane</keyword>
<dbReference type="PRINTS" id="PR01036">
    <property type="entry name" value="TCRTETB"/>
</dbReference>
<evidence type="ECO:0000256" key="4">
    <source>
        <dbReference type="ARBA" id="ARBA00022692"/>
    </source>
</evidence>
<dbReference type="Gene3D" id="1.20.1720.10">
    <property type="entry name" value="Multidrug resistance protein D"/>
    <property type="match status" value="1"/>
</dbReference>
<keyword evidence="6 7" id="KW-0472">Membrane</keyword>
<feature type="transmembrane region" description="Helical" evidence="7">
    <location>
        <begin position="58"/>
        <end position="77"/>
    </location>
</feature>
<feature type="transmembrane region" description="Helical" evidence="7">
    <location>
        <begin position="21"/>
        <end position="46"/>
    </location>
</feature>
<dbReference type="InterPro" id="IPR020846">
    <property type="entry name" value="MFS_dom"/>
</dbReference>
<keyword evidence="10" id="KW-1185">Reference proteome</keyword>
<feature type="transmembrane region" description="Helical" evidence="7">
    <location>
        <begin position="272"/>
        <end position="295"/>
    </location>
</feature>
<feature type="transmembrane region" description="Helical" evidence="7">
    <location>
        <begin position="172"/>
        <end position="195"/>
    </location>
</feature>
<dbReference type="InterPro" id="IPR011701">
    <property type="entry name" value="MFS"/>
</dbReference>
<evidence type="ECO:0000256" key="3">
    <source>
        <dbReference type="ARBA" id="ARBA00022475"/>
    </source>
</evidence>
<dbReference type="PROSITE" id="PS50850">
    <property type="entry name" value="MFS"/>
    <property type="match status" value="1"/>
</dbReference>
<comment type="subcellular location">
    <subcellularLocation>
        <location evidence="1">Cell membrane</location>
        <topology evidence="1">Multi-pass membrane protein</topology>
    </subcellularLocation>
</comment>
<feature type="transmembrane region" description="Helical" evidence="7">
    <location>
        <begin position="337"/>
        <end position="356"/>
    </location>
</feature>
<evidence type="ECO:0000313" key="9">
    <source>
        <dbReference type="EMBL" id="MFC0581032.1"/>
    </source>
</evidence>
<evidence type="ECO:0000256" key="6">
    <source>
        <dbReference type="ARBA" id="ARBA00023136"/>
    </source>
</evidence>
<evidence type="ECO:0000313" key="10">
    <source>
        <dbReference type="Proteomes" id="UP001589862"/>
    </source>
</evidence>
<feature type="transmembrane region" description="Helical" evidence="7">
    <location>
        <begin position="402"/>
        <end position="422"/>
    </location>
</feature>
<feature type="domain" description="Major facilitator superfamily (MFS) profile" evidence="8">
    <location>
        <begin position="20"/>
        <end position="465"/>
    </location>
</feature>
<evidence type="ECO:0000256" key="5">
    <source>
        <dbReference type="ARBA" id="ARBA00022989"/>
    </source>
</evidence>
<feature type="transmembrane region" description="Helical" evidence="7">
    <location>
        <begin position="434"/>
        <end position="456"/>
    </location>
</feature>
<feature type="transmembrane region" description="Helical" evidence="7">
    <location>
        <begin position="307"/>
        <end position="330"/>
    </location>
</feature>
<feature type="transmembrane region" description="Helical" evidence="7">
    <location>
        <begin position="144"/>
        <end position="166"/>
    </location>
</feature>
<evidence type="ECO:0000256" key="1">
    <source>
        <dbReference type="ARBA" id="ARBA00004651"/>
    </source>
</evidence>
<comment type="caution">
    <text evidence="9">The sequence shown here is derived from an EMBL/GenBank/DDBJ whole genome shotgun (WGS) entry which is preliminary data.</text>
</comment>
<keyword evidence="2" id="KW-0813">Transport</keyword>
<reference evidence="9 10" key="1">
    <citation type="submission" date="2024-09" db="EMBL/GenBank/DDBJ databases">
        <authorList>
            <person name="Sun Q."/>
            <person name="Mori K."/>
        </authorList>
    </citation>
    <scope>NUCLEOTIDE SEQUENCE [LARGE SCALE GENOMIC DNA]</scope>
    <source>
        <strain evidence="9 10">NCAIM B.02604</strain>
    </source>
</reference>
<name>A0ABV6P9I8_9MICC</name>
<accession>A0ABV6P9I8</accession>
<sequence length="468" mass="48284">MTKNPEAAPAADAAGSVFAKIAPLAVVTIVAALGTSLVNVVLPLIVQDYATDMSTVQWATLAFLLASTVLIVPAGWLGDRLGKSRVLLGGIGVFLVGSLLGALAPNLGLIIIGRAVQGIGAAAMLSLPVALVRQTVRPDQIGRAMGTIGSSMAAGMAMGPAVGGLLGSTDLGWRGAFLFFLPLTLLAMLLVWKFLPTSQAEQARRPLDLAGLVVLALLLGSYALAVTLTPGGWLGTSALLMGSILLTVLFVRIEKRAAAPLVNFQMLAKLQIMPQLGMTFAGAFVMMTFTIIPPFYQTMALGLDTGWMGLVMAVGPVMAILSGVPAGILVDRLGAPRMTVLGLSAMTLAGIAFVTLPPMWGLLGFLLAAVLLTPGNQMFMAGNNTSVMSRADKLEQGSVSGLLNLSRYLGFITATALLSFLFDLATASQPGAAGVTLGMQIAFGLAAVFGLFGVLLSRSAFKRPVSSN</sequence>
<feature type="transmembrane region" description="Helical" evidence="7">
    <location>
        <begin position="231"/>
        <end position="251"/>
    </location>
</feature>
<evidence type="ECO:0000256" key="7">
    <source>
        <dbReference type="SAM" id="Phobius"/>
    </source>
</evidence>
<dbReference type="Pfam" id="PF07690">
    <property type="entry name" value="MFS_1"/>
    <property type="match status" value="1"/>
</dbReference>
<dbReference type="EMBL" id="JBHLUB010000001">
    <property type="protein sequence ID" value="MFC0581032.1"/>
    <property type="molecule type" value="Genomic_DNA"/>
</dbReference>
<dbReference type="PANTHER" id="PTHR42718">
    <property type="entry name" value="MAJOR FACILITATOR SUPERFAMILY MULTIDRUG TRANSPORTER MFSC"/>
    <property type="match status" value="1"/>
</dbReference>
<feature type="transmembrane region" description="Helical" evidence="7">
    <location>
        <begin position="86"/>
        <end position="104"/>
    </location>
</feature>
<proteinExistence type="predicted"/>
<dbReference type="InterPro" id="IPR036259">
    <property type="entry name" value="MFS_trans_sf"/>
</dbReference>
<dbReference type="Proteomes" id="UP001589862">
    <property type="component" value="Unassembled WGS sequence"/>
</dbReference>
<keyword evidence="4 7" id="KW-0812">Transmembrane</keyword>
<organism evidence="9 10">
    <name type="scientific">Micrococcoides hystricis</name>
    <dbReference type="NCBI Taxonomy" id="1572761"/>
    <lineage>
        <taxon>Bacteria</taxon>
        <taxon>Bacillati</taxon>
        <taxon>Actinomycetota</taxon>
        <taxon>Actinomycetes</taxon>
        <taxon>Micrococcales</taxon>
        <taxon>Micrococcaceae</taxon>
        <taxon>Micrococcoides</taxon>
    </lineage>
</organism>
<dbReference type="CDD" id="cd17321">
    <property type="entry name" value="MFS_MMR_MDR_like"/>
    <property type="match status" value="1"/>
</dbReference>
<keyword evidence="5 7" id="KW-1133">Transmembrane helix</keyword>
<protein>
    <submittedName>
        <fullName evidence="9">MFS transporter</fullName>
    </submittedName>
</protein>
<feature type="transmembrane region" description="Helical" evidence="7">
    <location>
        <begin position="207"/>
        <end position="225"/>
    </location>
</feature>
<feature type="transmembrane region" description="Helical" evidence="7">
    <location>
        <begin position="362"/>
        <end position="381"/>
    </location>
</feature>
<dbReference type="PANTHER" id="PTHR42718:SF46">
    <property type="entry name" value="BLR6921 PROTEIN"/>
    <property type="match status" value="1"/>
</dbReference>